<evidence type="ECO:0000256" key="3">
    <source>
        <dbReference type="ARBA" id="ARBA00022475"/>
    </source>
</evidence>
<feature type="transmembrane region" description="Helical" evidence="7">
    <location>
        <begin position="6"/>
        <end position="21"/>
    </location>
</feature>
<dbReference type="STRING" id="1238182.C882_4241"/>
<dbReference type="InterPro" id="IPR050616">
    <property type="entry name" value="CPA3_Na-H_Antiporter_A"/>
</dbReference>
<accession>K9H1F9</accession>
<dbReference type="Pfam" id="PF13244">
    <property type="entry name" value="MbhD"/>
    <property type="match status" value="1"/>
</dbReference>
<evidence type="ECO:0000256" key="6">
    <source>
        <dbReference type="ARBA" id="ARBA00023136"/>
    </source>
</evidence>
<dbReference type="Proteomes" id="UP000009881">
    <property type="component" value="Unassembled WGS sequence"/>
</dbReference>
<protein>
    <submittedName>
        <fullName evidence="10">PH adaptation potassium efflux system protein B1</fullName>
    </submittedName>
</protein>
<keyword evidence="2" id="KW-0813">Transport</keyword>
<feature type="transmembrane region" description="Helical" evidence="7">
    <location>
        <begin position="26"/>
        <end position="47"/>
    </location>
</feature>
<evidence type="ECO:0000256" key="7">
    <source>
        <dbReference type="SAM" id="Phobius"/>
    </source>
</evidence>
<dbReference type="InterPro" id="IPR046806">
    <property type="entry name" value="MrpA_C/MbhE"/>
</dbReference>
<dbReference type="RefSeq" id="WP_009540349.1">
    <property type="nucleotide sequence ID" value="NZ_ANHY01000007.1"/>
</dbReference>
<sequence>MTLVIDVFLFLFLMITAVAMARMNSLFGVVMMSGIYSLLSAALFMVMDAPDVAFTEAAVGAGISTVLMLGTLALVGRVQKPALRRHHFAALGIVIVTGIALAYGTYDLPAFGDADNPVQTSTVTERYVDVSGREIGIPNIVTSVLASYRGYDTLGETVVVFTAAVAVLVLLGRARRRGVTGEERESDLQ</sequence>
<dbReference type="eggNOG" id="COG2111">
    <property type="taxonomic scope" value="Bacteria"/>
</dbReference>
<feature type="transmembrane region" description="Helical" evidence="7">
    <location>
        <begin position="88"/>
        <end position="106"/>
    </location>
</feature>
<proteinExistence type="predicted"/>
<evidence type="ECO:0000259" key="9">
    <source>
        <dbReference type="Pfam" id="PF20501"/>
    </source>
</evidence>
<dbReference type="AlphaFoldDB" id="K9H1F9"/>
<organism evidence="10 11">
    <name type="scientific">Caenispirillum salinarum AK4</name>
    <dbReference type="NCBI Taxonomy" id="1238182"/>
    <lineage>
        <taxon>Bacteria</taxon>
        <taxon>Pseudomonadati</taxon>
        <taxon>Pseudomonadota</taxon>
        <taxon>Alphaproteobacteria</taxon>
        <taxon>Rhodospirillales</taxon>
        <taxon>Novispirillaceae</taxon>
        <taxon>Caenispirillum</taxon>
    </lineage>
</organism>
<keyword evidence="11" id="KW-1185">Reference proteome</keyword>
<feature type="transmembrane region" description="Helical" evidence="7">
    <location>
        <begin position="153"/>
        <end position="171"/>
    </location>
</feature>
<dbReference type="PANTHER" id="PTHR43373">
    <property type="entry name" value="NA(+)/H(+) ANTIPORTER SUBUNIT"/>
    <property type="match status" value="1"/>
</dbReference>
<keyword evidence="6 7" id="KW-0472">Membrane</keyword>
<keyword evidence="4 7" id="KW-0812">Transmembrane</keyword>
<dbReference type="GO" id="GO:0005886">
    <property type="term" value="C:plasma membrane"/>
    <property type="evidence" value="ECO:0007669"/>
    <property type="project" value="UniProtKB-SubCell"/>
</dbReference>
<dbReference type="OrthoDB" id="2085045at2"/>
<feature type="transmembrane region" description="Helical" evidence="7">
    <location>
        <begin position="53"/>
        <end position="76"/>
    </location>
</feature>
<comment type="subcellular location">
    <subcellularLocation>
        <location evidence="1">Cell membrane</location>
        <topology evidence="1">Multi-pass membrane protein</topology>
    </subcellularLocation>
</comment>
<reference evidence="10 11" key="1">
    <citation type="journal article" date="2013" name="Genome Announc.">
        <title>Draft Genome Sequence of an Alphaproteobacterium, Caenispirillum salinarum AK4(T), Isolated from a Solar Saltern.</title>
        <authorList>
            <person name="Khatri I."/>
            <person name="Singh A."/>
            <person name="Korpole S."/>
            <person name="Pinnaka A.K."/>
            <person name="Subramanian S."/>
        </authorList>
    </citation>
    <scope>NUCLEOTIDE SEQUENCE [LARGE SCALE GENOMIC DNA]</scope>
    <source>
        <strain evidence="10 11">AK4</strain>
    </source>
</reference>
<evidence type="ECO:0000256" key="1">
    <source>
        <dbReference type="ARBA" id="ARBA00004651"/>
    </source>
</evidence>
<evidence type="ECO:0000313" key="11">
    <source>
        <dbReference type="Proteomes" id="UP000009881"/>
    </source>
</evidence>
<comment type="caution">
    <text evidence="10">The sequence shown here is derived from an EMBL/GenBank/DDBJ whole genome shotgun (WGS) entry which is preliminary data.</text>
</comment>
<evidence type="ECO:0000256" key="4">
    <source>
        <dbReference type="ARBA" id="ARBA00022692"/>
    </source>
</evidence>
<dbReference type="Pfam" id="PF20501">
    <property type="entry name" value="MbhE"/>
    <property type="match status" value="1"/>
</dbReference>
<evidence type="ECO:0000313" key="10">
    <source>
        <dbReference type="EMBL" id="EKV30904.1"/>
    </source>
</evidence>
<evidence type="ECO:0000256" key="2">
    <source>
        <dbReference type="ARBA" id="ARBA00022448"/>
    </source>
</evidence>
<feature type="domain" description="MrpA C-terminal/MbhD" evidence="8">
    <location>
        <begin position="11"/>
        <end position="74"/>
    </location>
</feature>
<gene>
    <name evidence="10" type="ORF">C882_4241</name>
</gene>
<dbReference type="PANTHER" id="PTHR43373:SF1">
    <property type="entry name" value="NA(+)_H(+) ANTIPORTER SUBUNIT A"/>
    <property type="match status" value="1"/>
</dbReference>
<evidence type="ECO:0000256" key="5">
    <source>
        <dbReference type="ARBA" id="ARBA00022989"/>
    </source>
</evidence>
<keyword evidence="3" id="KW-1003">Cell membrane</keyword>
<evidence type="ECO:0000259" key="8">
    <source>
        <dbReference type="Pfam" id="PF13244"/>
    </source>
</evidence>
<feature type="domain" description="MrpA C-terminal/MbhE" evidence="9">
    <location>
        <begin position="91"/>
        <end position="175"/>
    </location>
</feature>
<dbReference type="PATRIC" id="fig|1238182.3.peg.1903"/>
<dbReference type="EMBL" id="ANHY01000007">
    <property type="protein sequence ID" value="EKV30904.1"/>
    <property type="molecule type" value="Genomic_DNA"/>
</dbReference>
<keyword evidence="5 7" id="KW-1133">Transmembrane helix</keyword>
<name>K9H1F9_9PROT</name>
<dbReference type="NCBIfam" id="NF009159">
    <property type="entry name" value="PRK12504.1"/>
    <property type="match status" value="1"/>
</dbReference>
<dbReference type="InterPro" id="IPR025383">
    <property type="entry name" value="MrpA_C/MbhD"/>
</dbReference>